<dbReference type="SUPFAM" id="SSF53474">
    <property type="entry name" value="alpha/beta-Hydrolases"/>
    <property type="match status" value="1"/>
</dbReference>
<keyword evidence="2" id="KW-1185">Reference proteome</keyword>
<evidence type="ECO:0000313" key="1">
    <source>
        <dbReference type="EMBL" id="GAA1967819.1"/>
    </source>
</evidence>
<dbReference type="Proteomes" id="UP001499933">
    <property type="component" value="Unassembled WGS sequence"/>
</dbReference>
<protein>
    <recommendedName>
        <fullName evidence="3">Esterase</fullName>
    </recommendedName>
</protein>
<dbReference type="PANTHER" id="PTHR48098">
    <property type="entry name" value="ENTEROCHELIN ESTERASE-RELATED"/>
    <property type="match status" value="1"/>
</dbReference>
<accession>A0ABN2RFM1</accession>
<comment type="caution">
    <text evidence="1">The sequence shown here is derived from an EMBL/GenBank/DDBJ whole genome shotgun (WGS) entry which is preliminary data.</text>
</comment>
<sequence>MAGELISETLDYDGGRGVTVYLPRAPIEAVVFAGDGQETAQWGSLLDTADVPTTMIVGVHGLTDETLRLQEYSPVFDAGRFAAHESFFTGDVPRWVHSQFGIALPAARTAVFGASAGGELALALGLRHPDRFGAILSGSPGAGYQPGDEMPARIPRTYLVAGTQEPFFLENATRWALALSDAGADVVLQERVAQHGPDLWRAELPTMVKWAFG</sequence>
<reference evidence="1 2" key="1">
    <citation type="journal article" date="2019" name="Int. J. Syst. Evol. Microbiol.">
        <title>The Global Catalogue of Microorganisms (GCM) 10K type strain sequencing project: providing services to taxonomists for standard genome sequencing and annotation.</title>
        <authorList>
            <consortium name="The Broad Institute Genomics Platform"/>
            <consortium name="The Broad Institute Genome Sequencing Center for Infectious Disease"/>
            <person name="Wu L."/>
            <person name="Ma J."/>
        </authorList>
    </citation>
    <scope>NUCLEOTIDE SEQUENCE [LARGE SCALE GENOMIC DNA]</scope>
    <source>
        <strain evidence="1 2">JCM 14901</strain>
    </source>
</reference>
<organism evidence="1 2">
    <name type="scientific">Microbacterium deminutum</name>
    <dbReference type="NCBI Taxonomy" id="344164"/>
    <lineage>
        <taxon>Bacteria</taxon>
        <taxon>Bacillati</taxon>
        <taxon>Actinomycetota</taxon>
        <taxon>Actinomycetes</taxon>
        <taxon>Micrococcales</taxon>
        <taxon>Microbacteriaceae</taxon>
        <taxon>Microbacterium</taxon>
    </lineage>
</organism>
<dbReference type="PANTHER" id="PTHR48098:SF6">
    <property type="entry name" value="FERRI-BACILLIBACTIN ESTERASE BESA"/>
    <property type="match status" value="1"/>
</dbReference>
<evidence type="ECO:0008006" key="3">
    <source>
        <dbReference type="Google" id="ProtNLM"/>
    </source>
</evidence>
<dbReference type="RefSeq" id="WP_344096849.1">
    <property type="nucleotide sequence ID" value="NZ_BAAAOG010000009.1"/>
</dbReference>
<dbReference type="InterPro" id="IPR050583">
    <property type="entry name" value="Mycobacterial_A85_antigen"/>
</dbReference>
<dbReference type="EMBL" id="BAAAOG010000009">
    <property type="protein sequence ID" value="GAA1967819.1"/>
    <property type="molecule type" value="Genomic_DNA"/>
</dbReference>
<name>A0ABN2RFM1_9MICO</name>
<dbReference type="InterPro" id="IPR000801">
    <property type="entry name" value="Esterase-like"/>
</dbReference>
<proteinExistence type="predicted"/>
<dbReference type="Pfam" id="PF00756">
    <property type="entry name" value="Esterase"/>
    <property type="match status" value="1"/>
</dbReference>
<dbReference type="InterPro" id="IPR029058">
    <property type="entry name" value="AB_hydrolase_fold"/>
</dbReference>
<dbReference type="Gene3D" id="3.40.50.1820">
    <property type="entry name" value="alpha/beta hydrolase"/>
    <property type="match status" value="1"/>
</dbReference>
<evidence type="ECO:0000313" key="2">
    <source>
        <dbReference type="Proteomes" id="UP001499933"/>
    </source>
</evidence>
<gene>
    <name evidence="1" type="ORF">GCM10009776_33590</name>
</gene>